<evidence type="ECO:0000313" key="2">
    <source>
        <dbReference type="Proteomes" id="UP001589747"/>
    </source>
</evidence>
<evidence type="ECO:0008006" key="3">
    <source>
        <dbReference type="Google" id="ProtNLM"/>
    </source>
</evidence>
<sequence length="270" mass="30330">MGRSSNKAVLLVVLMVSLLGLTGCGLSKDARAVKKIEDTLQAKYGEAFVVDGLGGGFGTADDSTLKATAYLKSAPNTRISAEITKDLKQVVDDYVNFKVAEAAKPPIEAMVKEIWPDAKITVSNDAGWNDENETDTSMSYEEFLKLHPENWQLVQVFLSAVSYVDEQGGMNQEAEIRKFRQLAERLKASKYLRSHVGFFYLSPDAYNRFEEAERSELSVLNFYHDEEEKDDKVNFVTGISFDLDENGAMSKDTEAFDKQFARWKDVRETN</sequence>
<dbReference type="EMBL" id="JBHMDO010000002">
    <property type="protein sequence ID" value="MFB9324438.1"/>
    <property type="molecule type" value="Genomic_DNA"/>
</dbReference>
<comment type="caution">
    <text evidence="1">The sequence shown here is derived from an EMBL/GenBank/DDBJ whole genome shotgun (WGS) entry which is preliminary data.</text>
</comment>
<accession>A0ABV5KJK2</accession>
<name>A0ABV5KJK2_9BACL</name>
<dbReference type="Proteomes" id="UP001589747">
    <property type="component" value="Unassembled WGS sequence"/>
</dbReference>
<gene>
    <name evidence="1" type="ORF">ACFFSY_00595</name>
</gene>
<protein>
    <recommendedName>
        <fullName evidence="3">Lipoprotein</fullName>
    </recommendedName>
</protein>
<reference evidence="1 2" key="1">
    <citation type="submission" date="2024-09" db="EMBL/GenBank/DDBJ databases">
        <authorList>
            <person name="Sun Q."/>
            <person name="Mori K."/>
        </authorList>
    </citation>
    <scope>NUCLEOTIDE SEQUENCE [LARGE SCALE GENOMIC DNA]</scope>
    <source>
        <strain evidence="1 2">TISTR 2452</strain>
    </source>
</reference>
<dbReference type="PROSITE" id="PS51257">
    <property type="entry name" value="PROKAR_LIPOPROTEIN"/>
    <property type="match status" value="1"/>
</dbReference>
<evidence type="ECO:0000313" key="1">
    <source>
        <dbReference type="EMBL" id="MFB9324438.1"/>
    </source>
</evidence>
<organism evidence="1 2">
    <name type="scientific">Paenibacillus aurantiacus</name>
    <dbReference type="NCBI Taxonomy" id="1936118"/>
    <lineage>
        <taxon>Bacteria</taxon>
        <taxon>Bacillati</taxon>
        <taxon>Bacillota</taxon>
        <taxon>Bacilli</taxon>
        <taxon>Bacillales</taxon>
        <taxon>Paenibacillaceae</taxon>
        <taxon>Paenibacillus</taxon>
    </lineage>
</organism>
<dbReference type="RefSeq" id="WP_377488342.1">
    <property type="nucleotide sequence ID" value="NZ_JBHMDO010000002.1"/>
</dbReference>
<proteinExistence type="predicted"/>
<keyword evidence="2" id="KW-1185">Reference proteome</keyword>